<dbReference type="AlphaFoldDB" id="A0A3U5QEZ8"/>
<dbReference type="Gene3D" id="1.10.260.40">
    <property type="entry name" value="lambda repressor-like DNA-binding domains"/>
    <property type="match status" value="1"/>
</dbReference>
<dbReference type="EMBL" id="AAKUZR010000005">
    <property type="protein sequence ID" value="ECW0164476.1"/>
    <property type="molecule type" value="Genomic_DNA"/>
</dbReference>
<evidence type="ECO:0000313" key="7">
    <source>
        <dbReference type="EMBL" id="HAD2307938.1"/>
    </source>
</evidence>
<name>A0A3U5QEZ8_SALET</name>
<reference evidence="4" key="2">
    <citation type="submission" date="2019-01" db="EMBL/GenBank/DDBJ databases">
        <authorList>
            <consortium name="NCBI Pathogen Detection Project"/>
        </authorList>
    </citation>
    <scope>NUCLEOTIDE SEQUENCE</scope>
    <source>
        <strain evidence="4">Salmonella enterica subsp. enterica</strain>
    </source>
</reference>
<dbReference type="EMBL" id="DAAOBH010000006">
    <property type="protein sequence ID" value="HAD2307938.1"/>
    <property type="molecule type" value="Genomic_DNA"/>
</dbReference>
<evidence type="ECO:0000313" key="9">
    <source>
        <dbReference type="EMBL" id="HAD2521533.1"/>
    </source>
</evidence>
<evidence type="ECO:0000313" key="4">
    <source>
        <dbReference type="EMBL" id="HAD2189916.1"/>
    </source>
</evidence>
<dbReference type="EMBL" id="DAAOFU010000006">
    <property type="protein sequence ID" value="HAD2886886.1"/>
    <property type="molecule type" value="Genomic_DNA"/>
</dbReference>
<evidence type="ECO:0000313" key="3">
    <source>
        <dbReference type="EMBL" id="ECW0164476.1"/>
    </source>
</evidence>
<dbReference type="GO" id="GO:0003677">
    <property type="term" value="F:DNA binding"/>
    <property type="evidence" value="ECO:0007669"/>
    <property type="project" value="InterPro"/>
</dbReference>
<organism evidence="3">
    <name type="scientific">Salmonella enterica I</name>
    <dbReference type="NCBI Taxonomy" id="59201"/>
    <lineage>
        <taxon>Bacteria</taxon>
        <taxon>Pseudomonadati</taxon>
        <taxon>Pseudomonadota</taxon>
        <taxon>Gammaproteobacteria</taxon>
        <taxon>Enterobacterales</taxon>
        <taxon>Enterobacteriaceae</taxon>
        <taxon>Salmonella</taxon>
    </lineage>
</organism>
<evidence type="ECO:0000313" key="2">
    <source>
        <dbReference type="EMBL" id="ECR2660095.1"/>
    </source>
</evidence>
<dbReference type="EMBL" id="AAKFGN010000016">
    <property type="protein sequence ID" value="ECR2660095.1"/>
    <property type="molecule type" value="Genomic_DNA"/>
</dbReference>
<evidence type="ECO:0000256" key="1">
    <source>
        <dbReference type="SAM" id="MobiDB-lite"/>
    </source>
</evidence>
<dbReference type="InterPro" id="IPR010982">
    <property type="entry name" value="Lambda_DNA-bd_dom_sf"/>
</dbReference>
<comment type="caution">
    <text evidence="3">The sequence shown here is derived from an EMBL/GenBank/DDBJ whole genome shotgun (WGS) entry which is preliminary data.</text>
</comment>
<evidence type="ECO:0000313" key="10">
    <source>
        <dbReference type="EMBL" id="HAD2886886.1"/>
    </source>
</evidence>
<protein>
    <submittedName>
        <fullName evidence="4">Cro/Cl family transcriptional regulator</fullName>
    </submittedName>
    <submittedName>
        <fullName evidence="3">Helix-turn-helix domain-containing protein</fullName>
    </submittedName>
</protein>
<dbReference type="EMBL" id="DAAOCB010000007">
    <property type="protein sequence ID" value="HAD2402714.1"/>
    <property type="molecule type" value="Genomic_DNA"/>
</dbReference>
<dbReference type="Pfam" id="PF15943">
    <property type="entry name" value="YdaS_toxin"/>
    <property type="match status" value="1"/>
</dbReference>
<dbReference type="EMBL" id="DAAOAI010000006">
    <property type="protein sequence ID" value="HAD2189916.1"/>
    <property type="molecule type" value="Genomic_DNA"/>
</dbReference>
<gene>
    <name evidence="2" type="ORF">F1J57_15275</name>
    <name evidence="3" type="ORF">F3E75_06180</name>
    <name evidence="4" type="ORF">G1G64_07785</name>
    <name evidence="7" type="ORF">G1G67_07935</name>
    <name evidence="5" type="ORF">G1G69_07935</name>
    <name evidence="6" type="ORF">G1G74_07990</name>
    <name evidence="8" type="ORF">G1G83_09045</name>
    <name evidence="10" type="ORF">G1H25_08305</name>
    <name evidence="9" type="ORF">G1H50_09535</name>
</gene>
<dbReference type="RefSeq" id="WP_000869365.1">
    <property type="nucleotide sequence ID" value="NZ_CP129109.1"/>
</dbReference>
<evidence type="ECO:0000313" key="5">
    <source>
        <dbReference type="EMBL" id="HAD2194642.1"/>
    </source>
</evidence>
<reference evidence="3" key="3">
    <citation type="submission" date="2019-09" db="EMBL/GenBank/DDBJ databases">
        <authorList>
            <person name="Ashton P.M."/>
            <person name="Dallman T."/>
            <person name="Nair S."/>
            <person name="De Pinna E."/>
            <person name="Peters T."/>
            <person name="Grant K."/>
        </authorList>
    </citation>
    <scope>NUCLEOTIDE SEQUENCE</scope>
    <source>
        <strain evidence="2">797590</strain>
        <strain evidence="3">802759</strain>
    </source>
</reference>
<reference evidence="4" key="1">
    <citation type="journal article" date="2018" name="Genome Biol.">
        <title>SKESA: strategic k-mer extension for scrupulous assemblies.</title>
        <authorList>
            <person name="Souvorov A."/>
            <person name="Agarwala R."/>
            <person name="Lipman D.J."/>
        </authorList>
    </citation>
    <scope>NUCLEOTIDE SEQUENCE</scope>
    <source>
        <strain evidence="4">Salmonella enterica subsp. enterica</strain>
    </source>
</reference>
<dbReference type="SUPFAM" id="SSF47413">
    <property type="entry name" value="lambda repressor-like DNA-binding domains"/>
    <property type="match status" value="1"/>
</dbReference>
<dbReference type="EMBL" id="DAAOCV010000007">
    <property type="protein sequence ID" value="HAD2521533.1"/>
    <property type="molecule type" value="Genomic_DNA"/>
</dbReference>
<sequence length="78" mass="8693">MKVTVQRKILSVCSQAGLGRRLGRRAQTVNGWFKNKVPGELVVRVARAIDWKVTPHELRPDLYPNPTDGLPSQEASAK</sequence>
<accession>A0A3U5QEZ8</accession>
<feature type="region of interest" description="Disordered" evidence="1">
    <location>
        <begin position="57"/>
        <end position="78"/>
    </location>
</feature>
<proteinExistence type="predicted"/>
<dbReference type="EMBL" id="DAAOBA010000006">
    <property type="protein sequence ID" value="HAD2279378.1"/>
    <property type="molecule type" value="Genomic_DNA"/>
</dbReference>
<dbReference type="InterPro" id="IPR031856">
    <property type="entry name" value="YdaS_toxin-like"/>
</dbReference>
<dbReference type="EMBL" id="DAAOAH010000006">
    <property type="protein sequence ID" value="HAD2194642.1"/>
    <property type="molecule type" value="Genomic_DNA"/>
</dbReference>
<evidence type="ECO:0000313" key="8">
    <source>
        <dbReference type="EMBL" id="HAD2402714.1"/>
    </source>
</evidence>
<evidence type="ECO:0000313" key="6">
    <source>
        <dbReference type="EMBL" id="HAD2279378.1"/>
    </source>
</evidence>